<evidence type="ECO:0000256" key="1">
    <source>
        <dbReference type="SAM" id="Phobius"/>
    </source>
</evidence>
<keyword evidence="1" id="KW-1133">Transmembrane helix</keyword>
<proteinExistence type="predicted"/>
<dbReference type="Pfam" id="PF07331">
    <property type="entry name" value="TctB"/>
    <property type="match status" value="1"/>
</dbReference>
<protein>
    <submittedName>
        <fullName evidence="3">Tripartite tricarboxylate transporter TctB family</fullName>
    </submittedName>
</protein>
<accession>A0AAX1TUN2</accession>
<organism evidence="3 4">
    <name type="scientific">Fusobacterium ulcerans</name>
    <dbReference type="NCBI Taxonomy" id="861"/>
    <lineage>
        <taxon>Bacteria</taxon>
        <taxon>Fusobacteriati</taxon>
        <taxon>Fusobacteriota</taxon>
        <taxon>Fusobacteriia</taxon>
        <taxon>Fusobacteriales</taxon>
        <taxon>Fusobacteriaceae</taxon>
        <taxon>Fusobacterium</taxon>
    </lineage>
</organism>
<gene>
    <name evidence="3" type="ORF">NCTC12112_01240</name>
</gene>
<keyword evidence="1" id="KW-0812">Transmembrane</keyword>
<evidence type="ECO:0000259" key="2">
    <source>
        <dbReference type="Pfam" id="PF07331"/>
    </source>
</evidence>
<feature type="domain" description="DUF1468" evidence="2">
    <location>
        <begin position="16"/>
        <end position="153"/>
    </location>
</feature>
<dbReference type="AlphaFoldDB" id="A0AAX1TUN2"/>
<reference evidence="3 4" key="1">
    <citation type="submission" date="2018-06" db="EMBL/GenBank/DDBJ databases">
        <authorList>
            <consortium name="Pathogen Informatics"/>
            <person name="Doyle S."/>
        </authorList>
    </citation>
    <scope>NUCLEOTIDE SEQUENCE [LARGE SCALE GENOMIC DNA]</scope>
    <source>
        <strain evidence="3 4">NCTC12112</strain>
    </source>
</reference>
<keyword evidence="1" id="KW-0472">Membrane</keyword>
<sequence>MSNKSLNWESKDTVLGIIMLLCGAAYGILVLQIPGTRSQLFDSRFVPSLISVLIIVVGVLQTGRGLKTPKGEAEKKEFDKKTVICTFALIALYILLYSSVGFIITTFLFLFLEMNVLTPGYVKKNQLVYLAISLLFSVGIYYLFYFGFSIFLPGGLLDAFL</sequence>
<dbReference type="KEGG" id="ful:C4N20_13375"/>
<feature type="transmembrane region" description="Helical" evidence="1">
    <location>
        <begin position="84"/>
        <end position="112"/>
    </location>
</feature>
<dbReference type="Proteomes" id="UP000249008">
    <property type="component" value="Chromosome 1"/>
</dbReference>
<name>A0AAX1TUN2_9FUSO</name>
<evidence type="ECO:0000313" key="3">
    <source>
        <dbReference type="EMBL" id="SQJ02230.1"/>
    </source>
</evidence>
<dbReference type="EMBL" id="LS483487">
    <property type="protein sequence ID" value="SQJ02230.1"/>
    <property type="molecule type" value="Genomic_DNA"/>
</dbReference>
<feature type="transmembrane region" description="Helical" evidence="1">
    <location>
        <begin position="45"/>
        <end position="63"/>
    </location>
</feature>
<evidence type="ECO:0000313" key="4">
    <source>
        <dbReference type="Proteomes" id="UP000249008"/>
    </source>
</evidence>
<dbReference type="InterPro" id="IPR009936">
    <property type="entry name" value="DUF1468"/>
</dbReference>
<feature type="transmembrane region" description="Helical" evidence="1">
    <location>
        <begin position="12"/>
        <end position="33"/>
    </location>
</feature>
<dbReference type="RefSeq" id="WP_005977794.1">
    <property type="nucleotide sequence ID" value="NZ_CABKNW010000002.1"/>
</dbReference>
<dbReference type="GeneID" id="78455811"/>
<feature type="transmembrane region" description="Helical" evidence="1">
    <location>
        <begin position="127"/>
        <end position="152"/>
    </location>
</feature>